<evidence type="ECO:0000313" key="8">
    <source>
        <dbReference type="Proteomes" id="UP000530928"/>
    </source>
</evidence>
<dbReference type="Proteomes" id="UP000530928">
    <property type="component" value="Unassembled WGS sequence"/>
</dbReference>
<dbReference type="SUPFAM" id="SSF55961">
    <property type="entry name" value="Bet v1-like"/>
    <property type="match status" value="1"/>
</dbReference>
<keyword evidence="3" id="KW-0560">Oxidoreductase</keyword>
<evidence type="ECO:0000256" key="2">
    <source>
        <dbReference type="ARBA" id="ARBA00022723"/>
    </source>
</evidence>
<protein>
    <submittedName>
        <fullName evidence="7">Phenylpropionate dioxygenase-like ring-hydroxylating dioxygenase large terminal subunit</fullName>
    </submittedName>
</protein>
<dbReference type="PROSITE" id="PS51296">
    <property type="entry name" value="RIESKE"/>
    <property type="match status" value="1"/>
</dbReference>
<dbReference type="Gene3D" id="2.20.25.10">
    <property type="match status" value="1"/>
</dbReference>
<dbReference type="Pfam" id="PF11723">
    <property type="entry name" value="Aromatic_hydrox"/>
    <property type="match status" value="1"/>
</dbReference>
<dbReference type="Gene3D" id="3.90.380.10">
    <property type="entry name" value="Naphthalene 1,2-dioxygenase Alpha Subunit, Chain A, domain 1"/>
    <property type="match status" value="1"/>
</dbReference>
<dbReference type="GO" id="GO:0004497">
    <property type="term" value="F:monooxygenase activity"/>
    <property type="evidence" value="ECO:0007669"/>
    <property type="project" value="UniProtKB-ARBA"/>
</dbReference>
<dbReference type="SUPFAM" id="SSF50022">
    <property type="entry name" value="ISP domain"/>
    <property type="match status" value="1"/>
</dbReference>
<dbReference type="GO" id="GO:0051537">
    <property type="term" value="F:2 iron, 2 sulfur cluster binding"/>
    <property type="evidence" value="ECO:0007669"/>
    <property type="project" value="UniProtKB-KW"/>
</dbReference>
<dbReference type="Gene3D" id="2.20.25.680">
    <property type="match status" value="1"/>
</dbReference>
<evidence type="ECO:0000256" key="4">
    <source>
        <dbReference type="ARBA" id="ARBA00023004"/>
    </source>
</evidence>
<reference evidence="7 8" key="1">
    <citation type="submission" date="2020-07" db="EMBL/GenBank/DDBJ databases">
        <title>Genomic Encyclopedia of Type Strains, Phase IV (KMG-IV): sequencing the most valuable type-strain genomes for metagenomic binning, comparative biology and taxonomic classification.</title>
        <authorList>
            <person name="Goeker M."/>
        </authorList>
    </citation>
    <scope>NUCLEOTIDE SEQUENCE [LARGE SCALE GENOMIC DNA]</scope>
    <source>
        <strain evidence="7 8">DSM 45533</strain>
    </source>
</reference>
<evidence type="ECO:0000256" key="1">
    <source>
        <dbReference type="ARBA" id="ARBA00022714"/>
    </source>
</evidence>
<dbReference type="InterPro" id="IPR021028">
    <property type="entry name" value="Homotrim_ring_OHase_catalytic"/>
</dbReference>
<evidence type="ECO:0000256" key="5">
    <source>
        <dbReference type="ARBA" id="ARBA00023014"/>
    </source>
</evidence>
<dbReference type="PANTHER" id="PTHR21266">
    <property type="entry name" value="IRON-SULFUR DOMAIN CONTAINING PROTEIN"/>
    <property type="match status" value="1"/>
</dbReference>
<keyword evidence="1" id="KW-0001">2Fe-2S</keyword>
<feature type="domain" description="Rieske" evidence="6">
    <location>
        <begin position="37"/>
        <end position="142"/>
    </location>
</feature>
<evidence type="ECO:0000313" key="7">
    <source>
        <dbReference type="EMBL" id="MBA2890130.1"/>
    </source>
</evidence>
<dbReference type="InterPro" id="IPR050584">
    <property type="entry name" value="Cholesterol_7-desaturase"/>
</dbReference>
<keyword evidence="8" id="KW-1185">Reference proteome</keyword>
<evidence type="ECO:0000256" key="3">
    <source>
        <dbReference type="ARBA" id="ARBA00023002"/>
    </source>
</evidence>
<dbReference type="PANTHER" id="PTHR21266:SF59">
    <property type="entry name" value="BLR4922 PROTEIN"/>
    <property type="match status" value="1"/>
</dbReference>
<dbReference type="Pfam" id="PF00355">
    <property type="entry name" value="Rieske"/>
    <property type="match status" value="1"/>
</dbReference>
<dbReference type="InterPro" id="IPR017941">
    <property type="entry name" value="Rieske_2Fe-2S"/>
</dbReference>
<dbReference type="GO" id="GO:0046872">
    <property type="term" value="F:metal ion binding"/>
    <property type="evidence" value="ECO:0007669"/>
    <property type="project" value="UniProtKB-KW"/>
</dbReference>
<gene>
    <name evidence="7" type="ORF">HNR30_001465</name>
</gene>
<evidence type="ECO:0000259" key="6">
    <source>
        <dbReference type="PROSITE" id="PS51296"/>
    </source>
</evidence>
<name>A0A7W0CFC2_9ACTN</name>
<keyword evidence="4" id="KW-0408">Iron</keyword>
<dbReference type="EMBL" id="JACDUR010000001">
    <property type="protein sequence ID" value="MBA2890130.1"/>
    <property type="molecule type" value="Genomic_DNA"/>
</dbReference>
<organism evidence="7 8">
    <name type="scientific">Nonomuraea soli</name>
    <dbReference type="NCBI Taxonomy" id="1032476"/>
    <lineage>
        <taxon>Bacteria</taxon>
        <taxon>Bacillati</taxon>
        <taxon>Actinomycetota</taxon>
        <taxon>Actinomycetes</taxon>
        <taxon>Streptosporangiales</taxon>
        <taxon>Streptosporangiaceae</taxon>
        <taxon>Nonomuraea</taxon>
    </lineage>
</organism>
<comment type="caution">
    <text evidence="7">The sequence shown here is derived from an EMBL/GenBank/DDBJ whole genome shotgun (WGS) entry which is preliminary data.</text>
</comment>
<accession>A0A7W0CFC2</accession>
<sequence length="389" mass="44400">MTNTDERRRTPRAGTGRQDWSTWPHYDAAASGFRGYWYPVTWSSHVTGTPRAHQICGDKITLIRDGGRAYALHDRCPHRGIPLSMGNQQFPGTLSCVYHGWTFGLDDGELKAVITDGPDSRICGKVRVRTYPVEERLGMVWVYVPLAGEPPHPIDEQLPEELVSTPFVMGGRIDPRPGNWRFACENGYDEGHAKYLHRTSLWRLFKAMPTWNLTRIERKGRWVFRVQEEQFWSADFPGLGTWSNQRWWKLRPPKAKASNIGNTGAAKKIDPVIAAQEFPGFASVSMPGVLRIAYPKFIHYEFYVPVDDKSHRYVGVMVNFAEGLATLRFYAKYLGFVRWLFHGQFSGQDAAMVEATDAPPERLYRPDVSLTTWRALAEEEYGTKLEALK</sequence>
<keyword evidence="2" id="KW-0479">Metal-binding</keyword>
<dbReference type="GO" id="GO:0016705">
    <property type="term" value="F:oxidoreductase activity, acting on paired donors, with incorporation or reduction of molecular oxygen"/>
    <property type="evidence" value="ECO:0007669"/>
    <property type="project" value="UniProtKB-ARBA"/>
</dbReference>
<dbReference type="AlphaFoldDB" id="A0A7W0CFC2"/>
<dbReference type="RefSeq" id="WP_181608850.1">
    <property type="nucleotide sequence ID" value="NZ_BAABAM010000001.1"/>
</dbReference>
<dbReference type="GO" id="GO:0051213">
    <property type="term" value="F:dioxygenase activity"/>
    <property type="evidence" value="ECO:0007669"/>
    <property type="project" value="UniProtKB-KW"/>
</dbReference>
<proteinExistence type="predicted"/>
<keyword evidence="7" id="KW-0223">Dioxygenase</keyword>
<keyword evidence="5" id="KW-0411">Iron-sulfur</keyword>
<dbReference type="InterPro" id="IPR036922">
    <property type="entry name" value="Rieske_2Fe-2S_sf"/>
</dbReference>